<dbReference type="NCBIfam" id="TIGR03303">
    <property type="entry name" value="OM_YaeT"/>
    <property type="match status" value="1"/>
</dbReference>
<comment type="function">
    <text evidence="8">Part of the outer membrane protein assembly complex, which is involved in assembly and insertion of beta-barrel proteins into the outer membrane.</text>
</comment>
<keyword evidence="4 8" id="KW-0732">Signal</keyword>
<feature type="domain" description="POTRA" evidence="10">
    <location>
        <begin position="102"/>
        <end position="179"/>
    </location>
</feature>
<proteinExistence type="inferred from homology"/>
<keyword evidence="6 8" id="KW-0472">Membrane</keyword>
<feature type="chain" id="PRO_5044942952" description="Outer membrane protein assembly factor BamA" evidence="8">
    <location>
        <begin position="36"/>
        <end position="773"/>
    </location>
</feature>
<dbReference type="PIRSF" id="PIRSF006076">
    <property type="entry name" value="OM_assembly_OMP85"/>
    <property type="match status" value="1"/>
</dbReference>
<organism evidence="11 12">
    <name type="scientific">Bradyrhizobium ontarionense</name>
    <dbReference type="NCBI Taxonomy" id="2898149"/>
    <lineage>
        <taxon>Bacteria</taxon>
        <taxon>Pseudomonadati</taxon>
        <taxon>Pseudomonadota</taxon>
        <taxon>Alphaproteobacteria</taxon>
        <taxon>Hyphomicrobiales</taxon>
        <taxon>Nitrobacteraceae</taxon>
        <taxon>Bradyrhizobium</taxon>
    </lineage>
</organism>
<keyword evidence="12" id="KW-1185">Reference proteome</keyword>
<dbReference type="PANTHER" id="PTHR12815">
    <property type="entry name" value="SORTING AND ASSEMBLY MACHINERY SAMM50 PROTEIN FAMILY MEMBER"/>
    <property type="match status" value="1"/>
</dbReference>
<dbReference type="PANTHER" id="PTHR12815:SF23">
    <property type="entry name" value="OUTER MEMBRANE PROTEIN ASSEMBLY FACTOR BAMA"/>
    <property type="match status" value="1"/>
</dbReference>
<dbReference type="EMBL" id="CP088156">
    <property type="protein sequence ID" value="UFZ04270.1"/>
    <property type="molecule type" value="Genomic_DNA"/>
</dbReference>
<evidence type="ECO:0000259" key="10">
    <source>
        <dbReference type="PROSITE" id="PS51779"/>
    </source>
</evidence>
<evidence type="ECO:0000256" key="1">
    <source>
        <dbReference type="ARBA" id="ARBA00004370"/>
    </source>
</evidence>
<dbReference type="InterPro" id="IPR034746">
    <property type="entry name" value="POTRA"/>
</dbReference>
<dbReference type="InterPro" id="IPR010827">
    <property type="entry name" value="BamA/TamA_POTRA"/>
</dbReference>
<dbReference type="Pfam" id="PF07244">
    <property type="entry name" value="POTRA"/>
    <property type="match status" value="4"/>
</dbReference>
<evidence type="ECO:0000313" key="11">
    <source>
        <dbReference type="EMBL" id="UFZ04270.1"/>
    </source>
</evidence>
<name>A0ABY3RA55_9BRAD</name>
<evidence type="ECO:0000256" key="2">
    <source>
        <dbReference type="ARBA" id="ARBA00022452"/>
    </source>
</evidence>
<gene>
    <name evidence="8 11" type="primary">bamA</name>
    <name evidence="11" type="ORF">LQG66_34635</name>
</gene>
<keyword evidence="7 8" id="KW-0998">Cell outer membrane</keyword>
<keyword evidence="3 8" id="KW-0812">Transmembrane</keyword>
<evidence type="ECO:0000256" key="7">
    <source>
        <dbReference type="ARBA" id="ARBA00023237"/>
    </source>
</evidence>
<evidence type="ECO:0000256" key="8">
    <source>
        <dbReference type="HAMAP-Rule" id="MF_01430"/>
    </source>
</evidence>
<feature type="domain" description="POTRA" evidence="10">
    <location>
        <begin position="355"/>
        <end position="426"/>
    </location>
</feature>
<evidence type="ECO:0000256" key="9">
    <source>
        <dbReference type="NCBIfam" id="TIGR03303"/>
    </source>
</evidence>
<dbReference type="HAMAP" id="MF_01430">
    <property type="entry name" value="OM_assembly_BamA"/>
    <property type="match status" value="1"/>
</dbReference>
<dbReference type="Gene3D" id="2.40.160.50">
    <property type="entry name" value="membrane protein fhac: a member of the omp85/tpsb transporter family"/>
    <property type="match status" value="1"/>
</dbReference>
<dbReference type="Proteomes" id="UP001431010">
    <property type="component" value="Chromosome"/>
</dbReference>
<evidence type="ECO:0000256" key="6">
    <source>
        <dbReference type="ARBA" id="ARBA00023136"/>
    </source>
</evidence>
<dbReference type="RefSeq" id="WP_231320276.1">
    <property type="nucleotide sequence ID" value="NZ_CP088156.1"/>
</dbReference>
<reference evidence="11" key="1">
    <citation type="journal article" date="2024" name="Antonie Van Leeuwenhoek">
        <title>Bradyrhizobium ontarionense sp. nov., a novel bacterial symbiont isolated from Aeschynomene indica (Indian jointvetch), harbours photosynthesis, nitrogen fixation and nitrous oxide (N2O) reductase genes.</title>
        <authorList>
            <person name="Bromfield E.S.P."/>
            <person name="Cloutier S."/>
        </authorList>
    </citation>
    <scope>NUCLEOTIDE SEQUENCE</scope>
    <source>
        <strain evidence="11">A19</strain>
    </source>
</reference>
<evidence type="ECO:0000313" key="12">
    <source>
        <dbReference type="Proteomes" id="UP001431010"/>
    </source>
</evidence>
<feature type="signal peptide" evidence="8">
    <location>
        <begin position="1"/>
        <end position="35"/>
    </location>
</feature>
<evidence type="ECO:0000256" key="5">
    <source>
        <dbReference type="ARBA" id="ARBA00022737"/>
    </source>
</evidence>
<protein>
    <recommendedName>
        <fullName evidence="8 9">Outer membrane protein assembly factor BamA</fullName>
    </recommendedName>
</protein>
<dbReference type="Gene3D" id="3.10.20.310">
    <property type="entry name" value="membrane protein fhac"/>
    <property type="match status" value="5"/>
</dbReference>
<dbReference type="Pfam" id="PF01103">
    <property type="entry name" value="Omp85"/>
    <property type="match status" value="1"/>
</dbReference>
<sequence precursor="true">MTARNRRHHRFGRSRHVATLVAALSVLTCPLAAAAAETLAVQGNRRVDAETIRSYFHADANGRYDAAALDAGLKALVATGLFDDVKISRADARIVVLLSEAKVLDRVAFEGNKKVKDADLTNAVLSKPRAGLQRATVQGDVARIIAAYHRAGRDDVSVVPEIIDRGNERVDLVFTITEGKKTPVRTINFVGNHAYGARQLHAVIKTSATNMLSFVTGGDAYDADRVNEDREQLRQYYRNHGYADAEVTNVSVDYDRVNSGFNLTFAIEEGALYRFGAIDVSCNIPGLACDRLRALLLMQQGDMFNESKLDKTAEALTAELGKLGFPFVQVEPRINRNAQARLADVIFQIEQGRRSYVERIEIHGNARTRDDVIRREFDIGEGDAYNKTLIDRAERRLRTLNYFKTVKISTRPGSAGDRVVLDVEAVDQATGDFNVSGGYSSTDGLLAEVKIGDRNVLGTGNTAQASFTYGQFARGANLSFTSPYALGRMTPGVELFARQSMVNTVQSFGSDTYGGALTLGMPVSEQTAMLWRYSLYDQKVVLAPAISPAAVSLPVRQAVAAGRQTVSSIGNTVTTSTLDNSKMPTSGIRSQLSQDLAGLGGDVRFMRTTEDVRYYRSITSDLTGMVRAQGGYVTGWGGQQAPLLNNFFGGPTMVRGFAPGGFGPRDLTPGSTMDNVGGSLYWATTAELQSNIPGLPQEYGLRASAFVDAGSVFGYRGPTQNAQVANKNVVRSSVGVGLTWASPFGPLSVDYAVPISKAAYDVVQPLRFSAGGF</sequence>
<dbReference type="InterPro" id="IPR023707">
    <property type="entry name" value="OM_assembly_BamA"/>
</dbReference>
<keyword evidence="5 8" id="KW-0677">Repeat</keyword>
<evidence type="ECO:0000256" key="4">
    <source>
        <dbReference type="ARBA" id="ARBA00022729"/>
    </source>
</evidence>
<keyword evidence="2 8" id="KW-1134">Transmembrane beta strand</keyword>
<comment type="subunit">
    <text evidence="8">Part of the Bam complex.</text>
</comment>
<dbReference type="PROSITE" id="PS51779">
    <property type="entry name" value="POTRA"/>
    <property type="match status" value="2"/>
</dbReference>
<comment type="subcellular location">
    <subcellularLocation>
        <location evidence="8">Cell outer membrane</location>
    </subcellularLocation>
    <subcellularLocation>
        <location evidence="1">Membrane</location>
    </subcellularLocation>
</comment>
<comment type="similarity">
    <text evidence="8">Belongs to the BamA family.</text>
</comment>
<evidence type="ECO:0000256" key="3">
    <source>
        <dbReference type="ARBA" id="ARBA00022692"/>
    </source>
</evidence>
<dbReference type="InterPro" id="IPR039910">
    <property type="entry name" value="D15-like"/>
</dbReference>
<dbReference type="InterPro" id="IPR000184">
    <property type="entry name" value="Bac_surfAg_D15"/>
</dbReference>
<accession>A0ABY3RA55</accession>